<dbReference type="EMBL" id="CAMAPC010000027">
    <property type="protein sequence ID" value="CAH9066896.1"/>
    <property type="molecule type" value="Genomic_DNA"/>
</dbReference>
<comment type="caution">
    <text evidence="6">The sequence shown here is derived from an EMBL/GenBank/DDBJ whole genome shotgun (WGS) entry which is preliminary data.</text>
</comment>
<comment type="catalytic activity">
    <reaction evidence="4">
        <text>holo-[ACP] + malonyl-CoA = malonyl-[ACP] + CoA</text>
        <dbReference type="Rhea" id="RHEA:41792"/>
        <dbReference type="Rhea" id="RHEA-COMP:9623"/>
        <dbReference type="Rhea" id="RHEA-COMP:9685"/>
        <dbReference type="ChEBI" id="CHEBI:57287"/>
        <dbReference type="ChEBI" id="CHEBI:57384"/>
        <dbReference type="ChEBI" id="CHEBI:64479"/>
        <dbReference type="ChEBI" id="CHEBI:78449"/>
        <dbReference type="EC" id="2.3.1.39"/>
    </reaction>
</comment>
<dbReference type="GO" id="GO:0005829">
    <property type="term" value="C:cytosol"/>
    <property type="evidence" value="ECO:0007669"/>
    <property type="project" value="TreeGrafter"/>
</dbReference>
<dbReference type="InterPro" id="IPR049489">
    <property type="entry name" value="FabD-like_helical_ins"/>
</dbReference>
<evidence type="ECO:0000256" key="4">
    <source>
        <dbReference type="ARBA" id="ARBA00048462"/>
    </source>
</evidence>
<dbReference type="SMART" id="SM00827">
    <property type="entry name" value="PKS_AT"/>
    <property type="match status" value="1"/>
</dbReference>
<keyword evidence="8" id="KW-1185">Reference proteome</keyword>
<protein>
    <recommendedName>
        <fullName evidence="1">[acyl-carrier-protein] S-malonyltransferase</fullName>
        <ecNumber evidence="1">2.3.1.39</ecNumber>
    </recommendedName>
</protein>
<dbReference type="PANTHER" id="PTHR42681:SF1">
    <property type="entry name" value="MALONYL-COA-ACYL CARRIER PROTEIN TRANSACYLASE, MITOCHONDRIAL"/>
    <property type="match status" value="1"/>
</dbReference>
<dbReference type="Gene3D" id="3.20.20.70">
    <property type="entry name" value="Aldolase class I"/>
    <property type="match status" value="1"/>
</dbReference>
<reference evidence="6 9" key="1">
    <citation type="submission" date="2022-07" db="EMBL/GenBank/DDBJ databases">
        <authorList>
            <person name="Criscuolo A."/>
        </authorList>
    </citation>
    <scope>NUCLEOTIDE SEQUENCE</scope>
    <source>
        <strain evidence="9">CIP 111951</strain>
        <strain evidence="6">CIP111854</strain>
        <strain evidence="7">CIP111951</strain>
    </source>
</reference>
<evidence type="ECO:0000256" key="3">
    <source>
        <dbReference type="ARBA" id="ARBA00023315"/>
    </source>
</evidence>
<dbReference type="NCBIfam" id="TIGR00128">
    <property type="entry name" value="fabD"/>
    <property type="match status" value="1"/>
</dbReference>
<dbReference type="InterPro" id="IPR004410">
    <property type="entry name" value="Malonyl_CoA-ACP_transAc_FabD"/>
</dbReference>
<evidence type="ECO:0000313" key="8">
    <source>
        <dbReference type="Proteomes" id="UP001152467"/>
    </source>
</evidence>
<feature type="domain" description="Malonyl-CoA:ACP transacylase (MAT)" evidence="5">
    <location>
        <begin position="6"/>
        <end position="294"/>
    </location>
</feature>
<name>A0A9W4W7R2_9GAMM</name>
<dbReference type="Pfam" id="PF03060">
    <property type="entry name" value="NMO"/>
    <property type="match status" value="1"/>
</dbReference>
<dbReference type="SUPFAM" id="SSF51412">
    <property type="entry name" value="Inosine monophosphate dehydrogenase (IMPDH)"/>
    <property type="match status" value="1"/>
</dbReference>
<dbReference type="Gene3D" id="3.40.366.10">
    <property type="entry name" value="Malonyl-Coenzyme A Acyl Carrier Protein, domain 2"/>
    <property type="match status" value="1"/>
</dbReference>
<dbReference type="Proteomes" id="UP001152485">
    <property type="component" value="Unassembled WGS sequence"/>
</dbReference>
<dbReference type="InterPro" id="IPR014179">
    <property type="entry name" value="PfaD-like_TIM-barrel"/>
</dbReference>
<dbReference type="EC" id="2.3.1.39" evidence="1"/>
<dbReference type="InterPro" id="IPR050858">
    <property type="entry name" value="Mal-CoA-ACP_Trans/PKS_FabD"/>
</dbReference>
<dbReference type="EMBL" id="CAMAPD010000030">
    <property type="protein sequence ID" value="CAH9068053.1"/>
    <property type="molecule type" value="Genomic_DNA"/>
</dbReference>
<dbReference type="GO" id="GO:0006633">
    <property type="term" value="P:fatty acid biosynthetic process"/>
    <property type="evidence" value="ECO:0007669"/>
    <property type="project" value="TreeGrafter"/>
</dbReference>
<accession>A0A9W4W7R2</accession>
<organism evidence="6 8">
    <name type="scientific">Pseudoalteromonas holothuriae</name>
    <dbReference type="NCBI Taxonomy" id="2963714"/>
    <lineage>
        <taxon>Bacteria</taxon>
        <taxon>Pseudomonadati</taxon>
        <taxon>Pseudomonadota</taxon>
        <taxon>Gammaproteobacteria</taxon>
        <taxon>Alteromonadales</taxon>
        <taxon>Pseudoalteromonadaceae</taxon>
        <taxon>Pseudoalteromonas</taxon>
    </lineage>
</organism>
<evidence type="ECO:0000313" key="6">
    <source>
        <dbReference type="EMBL" id="CAH9066896.1"/>
    </source>
</evidence>
<dbReference type="SUPFAM" id="SSF52151">
    <property type="entry name" value="FabD/lysophospholipase-like"/>
    <property type="match status" value="1"/>
</dbReference>
<dbReference type="InterPro" id="IPR001227">
    <property type="entry name" value="Ac_transferase_dom_sf"/>
</dbReference>
<dbReference type="InterPro" id="IPR014043">
    <property type="entry name" value="Acyl_transferase_dom"/>
</dbReference>
<dbReference type="PANTHER" id="PTHR42681">
    <property type="entry name" value="MALONYL-COA-ACYL CARRIER PROTEIN TRANSACYLASE, MITOCHONDRIAL"/>
    <property type="match status" value="1"/>
</dbReference>
<dbReference type="Proteomes" id="UP001152467">
    <property type="component" value="Unassembled WGS sequence"/>
</dbReference>
<keyword evidence="2" id="KW-0808">Transferase</keyword>
<dbReference type="AlphaFoldDB" id="A0A9W4W7R2"/>
<dbReference type="Pfam" id="PF00698">
    <property type="entry name" value="Acyl_transf_1"/>
    <property type="match status" value="1"/>
</dbReference>
<evidence type="ECO:0000259" key="5">
    <source>
        <dbReference type="SMART" id="SM00827"/>
    </source>
</evidence>
<dbReference type="RefSeq" id="WP_261595310.1">
    <property type="nucleotide sequence ID" value="NZ_CAMAPC010000027.1"/>
</dbReference>
<dbReference type="SUPFAM" id="SSF55048">
    <property type="entry name" value="Probable ACP-binding domain of malonyl-CoA ACP transacylase"/>
    <property type="match status" value="1"/>
</dbReference>
<evidence type="ECO:0000313" key="7">
    <source>
        <dbReference type="EMBL" id="CAH9068053.1"/>
    </source>
</evidence>
<proteinExistence type="predicted"/>
<dbReference type="CDD" id="cd04742">
    <property type="entry name" value="NPD_FabD"/>
    <property type="match status" value="1"/>
</dbReference>
<evidence type="ECO:0000256" key="1">
    <source>
        <dbReference type="ARBA" id="ARBA00013258"/>
    </source>
</evidence>
<dbReference type="NCBIfam" id="TIGR02814">
    <property type="entry name" value="pfaD_fam"/>
    <property type="match status" value="1"/>
</dbReference>
<dbReference type="GO" id="GO:0004314">
    <property type="term" value="F:[acyl-carrier-protein] S-malonyltransferase activity"/>
    <property type="evidence" value="ECO:0007669"/>
    <property type="project" value="UniProtKB-EC"/>
</dbReference>
<gene>
    <name evidence="6" type="primary">baeE</name>
    <name evidence="6" type="ORF">PSECIP111854_03982</name>
    <name evidence="7" type="ORF">PSECIP111951_03994</name>
</gene>
<evidence type="ECO:0000313" key="9">
    <source>
        <dbReference type="Proteomes" id="UP001152485"/>
    </source>
</evidence>
<dbReference type="InterPro" id="IPR016036">
    <property type="entry name" value="Malonyl_transacylase_ACP-bd"/>
</dbReference>
<sequence length="767" mass="84224">MKVFGFPGQGSQFRGMGRDLFKQFKEHTEIADHILGYSIEDLCVSDPNRCLTKTEYTQPALYTVNILSYLAASKSGSVLPDYFLGHSLGEYCALYAAGAFSFEDGLRMVQKRGQLMSCAPEGAMAACLGINAETINGILKSNGFNNIEVANFNAPEQIVLSGTKDDIFAAAKLFENAGARYIPLNVSAAFHSKLMDPVTEEFVQFLNQFTYSPLKVPVIANVTARMYPDGQIPTLLQKQISGSVQWTDSIRYLMGKGEFEFQEFGPGDVLSKLVKQINSSCTPLRDESSLREGIVLTPRHSEITNVDAVKSTPISSGKLHNSGQQLGSASFRKDYNLKYAYLAGAMYKGIASADLVIRMGKAGLMGFLGTGGLTNDTIEAALMQIQRSLPNGESYGVNLLHQPGNATGELALIDLYVKYGVKFIEASAFMQITPALVKFRLSGIYQDANGKVDSKHKIIAKLSRPEMAKAFLSPAPDRIVKQLLAEGLITEEQARLASALPVAEDICAESDSGGHTDSAVASILLPTIKRIRDELHTKFNYQKPIRVGAAGGVGTPESVAAMFVLGADFVVTGSINQCTVEAGTSDLVKDMLQCMDIQDTDYAPAGDMFELGAKVQVLRRGVFFPGRAKKLHELWSRLNSLDEIDANTRKLIEEKYFRRSFNDVYAETKQFYLKVNPAEIDKAETNPKHKMALIFKWYFVNSTRLALSGGETQKVDFQIHTGPAMGAFNHWAKGTDFEQWRNRHVDHIGVKLMDEAADYLNNFSSAS</sequence>
<evidence type="ECO:0000256" key="2">
    <source>
        <dbReference type="ARBA" id="ARBA00022679"/>
    </source>
</evidence>
<dbReference type="Pfam" id="PF21607">
    <property type="entry name" value="FabD_helical_ins"/>
    <property type="match status" value="1"/>
</dbReference>
<keyword evidence="3" id="KW-0012">Acyltransferase</keyword>
<dbReference type="InterPro" id="IPR016035">
    <property type="entry name" value="Acyl_Trfase/lysoPLipase"/>
</dbReference>
<dbReference type="Gene3D" id="3.30.70.250">
    <property type="entry name" value="Malonyl-CoA ACP transacylase, ACP-binding"/>
    <property type="match status" value="1"/>
</dbReference>
<dbReference type="InterPro" id="IPR013785">
    <property type="entry name" value="Aldolase_TIM"/>
</dbReference>